<feature type="domain" description="Zn(2)-C6 fungal-type" evidence="7">
    <location>
        <begin position="28"/>
        <end position="60"/>
    </location>
</feature>
<feature type="region of interest" description="Disordered" evidence="6">
    <location>
        <begin position="119"/>
        <end position="142"/>
    </location>
</feature>
<evidence type="ECO:0000259" key="7">
    <source>
        <dbReference type="PROSITE" id="PS50048"/>
    </source>
</evidence>
<reference evidence="8 9" key="1">
    <citation type="journal article" date="2012" name="BMC Genomics">
        <title>Comparative genomics of the white-rot fungi, Phanerochaete carnosa and P. chrysosporium, to elucidate the genetic basis of the distinct wood types they colonize.</title>
        <authorList>
            <person name="Suzuki H."/>
            <person name="MacDonald J."/>
            <person name="Syed K."/>
            <person name="Salamov A."/>
            <person name="Hori C."/>
            <person name="Aerts A."/>
            <person name="Henrissat B."/>
            <person name="Wiebenga A."/>
            <person name="vanKuyk P.A."/>
            <person name="Barry K."/>
            <person name="Lindquist E."/>
            <person name="LaButti K."/>
            <person name="Lapidus A."/>
            <person name="Lucas S."/>
            <person name="Coutinho P."/>
            <person name="Gong Y."/>
            <person name="Samejima M."/>
            <person name="Mahadevan R."/>
            <person name="Abou-Zaid M."/>
            <person name="de Vries R.P."/>
            <person name="Igarashi K."/>
            <person name="Yadav J.S."/>
            <person name="Grigoriev I.V."/>
            <person name="Master E.R."/>
        </authorList>
    </citation>
    <scope>NUCLEOTIDE SEQUENCE [LARGE SCALE GENOMIC DNA]</scope>
    <source>
        <strain evidence="8 9">HHB-10118-sp</strain>
    </source>
</reference>
<dbReference type="GO" id="GO:0006351">
    <property type="term" value="P:DNA-templated transcription"/>
    <property type="evidence" value="ECO:0007669"/>
    <property type="project" value="InterPro"/>
</dbReference>
<evidence type="ECO:0000256" key="2">
    <source>
        <dbReference type="ARBA" id="ARBA00022723"/>
    </source>
</evidence>
<organism evidence="8 9">
    <name type="scientific">Phanerochaete carnosa (strain HHB-10118-sp)</name>
    <name type="common">White-rot fungus</name>
    <name type="synonym">Peniophora carnosa</name>
    <dbReference type="NCBI Taxonomy" id="650164"/>
    <lineage>
        <taxon>Eukaryota</taxon>
        <taxon>Fungi</taxon>
        <taxon>Dikarya</taxon>
        <taxon>Basidiomycota</taxon>
        <taxon>Agaricomycotina</taxon>
        <taxon>Agaricomycetes</taxon>
        <taxon>Polyporales</taxon>
        <taxon>Phanerochaetaceae</taxon>
        <taxon>Phanerochaete</taxon>
    </lineage>
</organism>
<accession>K5VTC6</accession>
<name>K5VTC6_PHACS</name>
<dbReference type="InParanoid" id="K5VTC6"/>
<keyword evidence="9" id="KW-1185">Reference proteome</keyword>
<evidence type="ECO:0000256" key="3">
    <source>
        <dbReference type="ARBA" id="ARBA00023015"/>
    </source>
</evidence>
<dbReference type="EMBL" id="JH930479">
    <property type="protein sequence ID" value="EKM50050.1"/>
    <property type="molecule type" value="Genomic_DNA"/>
</dbReference>
<dbReference type="PROSITE" id="PS50048">
    <property type="entry name" value="ZN2_CY6_FUNGAL_2"/>
    <property type="match status" value="1"/>
</dbReference>
<dbReference type="RefSeq" id="XP_007401244.1">
    <property type="nucleotide sequence ID" value="XM_007401182.1"/>
</dbReference>
<dbReference type="Gene3D" id="4.10.240.10">
    <property type="entry name" value="Zn(2)-C6 fungal-type DNA-binding domain"/>
    <property type="match status" value="1"/>
</dbReference>
<dbReference type="SUPFAM" id="SSF57701">
    <property type="entry name" value="Zn2/Cys6 DNA-binding domain"/>
    <property type="match status" value="1"/>
</dbReference>
<dbReference type="InterPro" id="IPR001138">
    <property type="entry name" value="Zn2Cys6_DnaBD"/>
</dbReference>
<dbReference type="HOGENOM" id="CLU_022337_1_0_1"/>
<dbReference type="GO" id="GO:0008270">
    <property type="term" value="F:zinc ion binding"/>
    <property type="evidence" value="ECO:0007669"/>
    <property type="project" value="InterPro"/>
</dbReference>
<evidence type="ECO:0000313" key="8">
    <source>
        <dbReference type="EMBL" id="EKM50050.1"/>
    </source>
</evidence>
<sequence>MSPNNSPPLAPQYQPGPAAYMRAPKGKACLNCRRRKLKCDCAHPVCSQCVRLGREGDCEYSEKDQKTRTEILEEHVAALKARIVELEGAANGGAGVSHADGFASWPGLLDDDDFADLAGTSHDARHSGGSHGSSPELTGRGHSIPTYPEAQILLDAFLPHAQEVGFFLNTARFLSKVSQQLSGLSSVVNSLFDTINESDPLLSAVYVWGAALTSDEDLRVQQSAYLAKAVRQVSELGPNKVRTINTPTAQPNVLHIIQAHVLLANYFYNAGQFAEGRRHTADAVSLVVLYRLHKIRSPTPHDRSKMSLAHAADEELAMRPAADLIEEGERIHAFWQVCILDKTWAVVLGCPSLMVADDSLGAEIDTPWPLATEQYRDGTLPLDYGSTGQTIQSYLSAHDVLSSSGSSPLGLRARASALLYRASWYASSGSTDPAARERHATSFETTENLLDRFILSLPSLEAARSQLAPEVHRHLAVTHCLARLAIVQLHWPFYDDELNSAAKIMSACKAIVVAAETVPASILAHVDPLLPIILTTPPRVIATELVRVVASNVTVYKRPHMFCVNPHIMAAHIDETIGIMRRVNRDSRLTVLQLEAVNTINSALVGTEFQRP</sequence>
<dbReference type="GO" id="GO:0005634">
    <property type="term" value="C:nucleus"/>
    <property type="evidence" value="ECO:0007669"/>
    <property type="project" value="UniProtKB-SubCell"/>
</dbReference>
<dbReference type="GO" id="GO:0000981">
    <property type="term" value="F:DNA-binding transcription factor activity, RNA polymerase II-specific"/>
    <property type="evidence" value="ECO:0007669"/>
    <property type="project" value="InterPro"/>
</dbReference>
<comment type="subcellular location">
    <subcellularLocation>
        <location evidence="1">Nucleus</location>
    </subcellularLocation>
</comment>
<dbReference type="Proteomes" id="UP000008370">
    <property type="component" value="Unassembled WGS sequence"/>
</dbReference>
<dbReference type="OrthoDB" id="2309723at2759"/>
<dbReference type="GeneID" id="18908173"/>
<dbReference type="STRING" id="650164.K5VTC6"/>
<dbReference type="CDD" id="cd12148">
    <property type="entry name" value="fungal_TF_MHR"/>
    <property type="match status" value="1"/>
</dbReference>
<dbReference type="PROSITE" id="PS00463">
    <property type="entry name" value="ZN2_CY6_FUNGAL_1"/>
    <property type="match status" value="1"/>
</dbReference>
<evidence type="ECO:0000256" key="6">
    <source>
        <dbReference type="SAM" id="MobiDB-lite"/>
    </source>
</evidence>
<evidence type="ECO:0000256" key="5">
    <source>
        <dbReference type="ARBA" id="ARBA00023242"/>
    </source>
</evidence>
<evidence type="ECO:0000313" key="9">
    <source>
        <dbReference type="Proteomes" id="UP000008370"/>
    </source>
</evidence>
<keyword evidence="5" id="KW-0539">Nucleus</keyword>
<keyword evidence="2" id="KW-0479">Metal-binding</keyword>
<evidence type="ECO:0000256" key="4">
    <source>
        <dbReference type="ARBA" id="ARBA00023163"/>
    </source>
</evidence>
<dbReference type="InterPro" id="IPR050815">
    <property type="entry name" value="TF_fung"/>
</dbReference>
<protein>
    <recommendedName>
        <fullName evidence="7">Zn(2)-C6 fungal-type domain-containing protein</fullName>
    </recommendedName>
</protein>
<dbReference type="CDD" id="cd00067">
    <property type="entry name" value="GAL4"/>
    <property type="match status" value="1"/>
</dbReference>
<dbReference type="PANTHER" id="PTHR47338">
    <property type="entry name" value="ZN(II)2CYS6 TRANSCRIPTION FACTOR (EUROFUNG)-RELATED"/>
    <property type="match status" value="1"/>
</dbReference>
<keyword evidence="4" id="KW-0804">Transcription</keyword>
<dbReference type="KEGG" id="pco:PHACADRAFT_130574"/>
<proteinExistence type="predicted"/>
<evidence type="ECO:0000256" key="1">
    <source>
        <dbReference type="ARBA" id="ARBA00004123"/>
    </source>
</evidence>
<dbReference type="SMART" id="SM00066">
    <property type="entry name" value="GAL4"/>
    <property type="match status" value="1"/>
</dbReference>
<dbReference type="InterPro" id="IPR007219">
    <property type="entry name" value="XnlR_reg_dom"/>
</dbReference>
<gene>
    <name evidence="8" type="ORF">PHACADRAFT_130574</name>
</gene>
<dbReference type="AlphaFoldDB" id="K5VTC6"/>
<dbReference type="PANTHER" id="PTHR47338:SF29">
    <property type="entry name" value="ZN(2)-C6 FUNGAL-TYPE DOMAIN-CONTAINING PROTEIN"/>
    <property type="match status" value="1"/>
</dbReference>
<dbReference type="Pfam" id="PF04082">
    <property type="entry name" value="Fungal_trans"/>
    <property type="match status" value="1"/>
</dbReference>
<dbReference type="Pfam" id="PF00172">
    <property type="entry name" value="Zn_clus"/>
    <property type="match status" value="1"/>
</dbReference>
<keyword evidence="3" id="KW-0805">Transcription regulation</keyword>
<dbReference type="InterPro" id="IPR036864">
    <property type="entry name" value="Zn2-C6_fun-type_DNA-bd_sf"/>
</dbReference>
<dbReference type="GO" id="GO:0003677">
    <property type="term" value="F:DNA binding"/>
    <property type="evidence" value="ECO:0007669"/>
    <property type="project" value="InterPro"/>
</dbReference>